<dbReference type="STRING" id="7574.A0A1S3JBB7"/>
<feature type="region of interest" description="Disordered" evidence="9">
    <location>
        <begin position="4019"/>
        <end position="4043"/>
    </location>
</feature>
<evidence type="ECO:0000256" key="6">
    <source>
        <dbReference type="ARBA" id="ARBA00022989"/>
    </source>
</evidence>
<dbReference type="InterPro" id="IPR005492">
    <property type="entry name" value="EPTP"/>
</dbReference>
<dbReference type="FunFam" id="2.60.40.2030:FF:000017">
    <property type="entry name" value="Adhesion G protein-coupled receptor V1"/>
    <property type="match status" value="1"/>
</dbReference>
<dbReference type="GO" id="GO:0001965">
    <property type="term" value="F:G-protein alpha-subunit binding"/>
    <property type="evidence" value="ECO:0007669"/>
    <property type="project" value="TreeGrafter"/>
</dbReference>
<dbReference type="InterPro" id="IPR038081">
    <property type="entry name" value="CalX-like_sf"/>
</dbReference>
<comment type="subcellular location">
    <subcellularLocation>
        <location evidence="1">Membrane</location>
        <topology evidence="1">Multi-pass membrane protein</topology>
    </subcellularLocation>
</comment>
<feature type="domain" description="G-protein coupled receptors family 2 profile 2" evidence="12">
    <location>
        <begin position="3644"/>
        <end position="3908"/>
    </location>
</feature>
<protein>
    <submittedName>
        <fullName evidence="14">G-protein coupled receptor 98</fullName>
    </submittedName>
</protein>
<gene>
    <name evidence="14" type="primary">LOC106171389</name>
</gene>
<dbReference type="OrthoDB" id="2324346at2759"/>
<dbReference type="Proteomes" id="UP000085678">
    <property type="component" value="Unplaced"/>
</dbReference>
<dbReference type="Gene3D" id="1.20.1070.10">
    <property type="entry name" value="Rhodopsin 7-helix transmembrane proteins"/>
    <property type="match status" value="1"/>
</dbReference>
<feature type="transmembrane region" description="Helical" evidence="10">
    <location>
        <begin position="3676"/>
        <end position="3697"/>
    </location>
</feature>
<evidence type="ECO:0000256" key="3">
    <source>
        <dbReference type="ARBA" id="ARBA00022729"/>
    </source>
</evidence>
<dbReference type="PROSITE" id="PS50912">
    <property type="entry name" value="EAR"/>
    <property type="match status" value="4"/>
</dbReference>
<name>A0A1S3JBB7_LINAN</name>
<feature type="transmembrane region" description="Helical" evidence="10">
    <location>
        <begin position="3886"/>
        <end position="3907"/>
    </location>
</feature>
<reference evidence="14" key="2">
    <citation type="submission" date="2025-08" db="UniProtKB">
        <authorList>
            <consortium name="RefSeq"/>
        </authorList>
    </citation>
    <scope>IDENTIFICATION</scope>
</reference>
<keyword evidence="7 10" id="KW-0472">Membrane</keyword>
<accession>A0A1S3JBB7</accession>
<evidence type="ECO:0000256" key="1">
    <source>
        <dbReference type="ARBA" id="ARBA00004141"/>
    </source>
</evidence>
<dbReference type="GO" id="GO:0004930">
    <property type="term" value="F:G protein-coupled receptor activity"/>
    <property type="evidence" value="ECO:0007669"/>
    <property type="project" value="InterPro"/>
</dbReference>
<dbReference type="GO" id="GO:0007166">
    <property type="term" value="P:cell surface receptor signaling pathway"/>
    <property type="evidence" value="ECO:0007669"/>
    <property type="project" value="InterPro"/>
</dbReference>
<dbReference type="PROSITE" id="PS50261">
    <property type="entry name" value="G_PROTEIN_RECEP_F2_4"/>
    <property type="match status" value="1"/>
</dbReference>
<dbReference type="InterPro" id="IPR057244">
    <property type="entry name" value="GAIN_B"/>
</dbReference>
<dbReference type="GO" id="GO:0016020">
    <property type="term" value="C:membrane"/>
    <property type="evidence" value="ECO:0007669"/>
    <property type="project" value="UniProtKB-SubCell"/>
</dbReference>
<dbReference type="Pfam" id="PF03160">
    <property type="entry name" value="Calx-beta"/>
    <property type="match status" value="21"/>
</dbReference>
<dbReference type="InterPro" id="IPR009039">
    <property type="entry name" value="EAR"/>
</dbReference>
<dbReference type="GeneID" id="106171389"/>
<evidence type="ECO:0000313" key="13">
    <source>
        <dbReference type="Proteomes" id="UP000085678"/>
    </source>
</evidence>
<dbReference type="KEGG" id="lak:106171389"/>
<dbReference type="InterPro" id="IPR046338">
    <property type="entry name" value="GAIN_dom_sf"/>
</dbReference>
<keyword evidence="13" id="KW-1185">Reference proteome</keyword>
<feature type="transmembrane region" description="Helical" evidence="10">
    <location>
        <begin position="3717"/>
        <end position="3735"/>
    </location>
</feature>
<dbReference type="RefSeq" id="XP_013407174.1">
    <property type="nucleotide sequence ID" value="XM_013551720.1"/>
</dbReference>
<dbReference type="SMART" id="SM00237">
    <property type="entry name" value="Calx_beta"/>
    <property type="match status" value="11"/>
</dbReference>
<dbReference type="PANTHER" id="PTHR46682">
    <property type="entry name" value="ADHESION G-PROTEIN COUPLED RECEPTOR V1"/>
    <property type="match status" value="1"/>
</dbReference>
<dbReference type="Gene3D" id="2.60.40.2030">
    <property type="match status" value="22"/>
</dbReference>
<organism evidence="13 14">
    <name type="scientific">Lingula anatina</name>
    <name type="common">Brachiopod</name>
    <name type="synonym">Lingula unguis</name>
    <dbReference type="NCBI Taxonomy" id="7574"/>
    <lineage>
        <taxon>Eukaryota</taxon>
        <taxon>Metazoa</taxon>
        <taxon>Spiralia</taxon>
        <taxon>Lophotrochozoa</taxon>
        <taxon>Brachiopoda</taxon>
        <taxon>Linguliformea</taxon>
        <taxon>Lingulata</taxon>
        <taxon>Lingulida</taxon>
        <taxon>Linguloidea</taxon>
        <taxon>Lingulidae</taxon>
        <taxon>Lingula</taxon>
    </lineage>
</organism>
<evidence type="ECO:0000259" key="12">
    <source>
        <dbReference type="PROSITE" id="PS50261"/>
    </source>
</evidence>
<dbReference type="SUPFAM" id="SSF141072">
    <property type="entry name" value="CalX-like"/>
    <property type="match status" value="23"/>
</dbReference>
<dbReference type="PANTHER" id="PTHR46682:SF1">
    <property type="entry name" value="ADHESION G-PROTEIN COUPLED RECEPTOR V1"/>
    <property type="match status" value="1"/>
</dbReference>
<evidence type="ECO:0000256" key="7">
    <source>
        <dbReference type="ARBA" id="ARBA00023136"/>
    </source>
</evidence>
<evidence type="ECO:0000256" key="10">
    <source>
        <dbReference type="SAM" id="Phobius"/>
    </source>
</evidence>
<evidence type="ECO:0000256" key="8">
    <source>
        <dbReference type="ARBA" id="ARBA00023157"/>
    </source>
</evidence>
<reference evidence="14" key="1">
    <citation type="journal article" date="2015" name="Nat. Commun.">
        <title>The Lingula genome provides insights into brachiopod evolution and the origin of phosphate biomineralization.</title>
        <authorList>
            <person name="Luo Y.J."/>
            <person name="Takeuchi T."/>
            <person name="Koyanagi R."/>
            <person name="Yamada L."/>
            <person name="Kanda M."/>
            <person name="Khalturina M."/>
            <person name="Fujie M."/>
            <person name="Yamasaki S.I."/>
            <person name="Endo K."/>
            <person name="Satoh N."/>
        </authorList>
    </citation>
    <scope>NUCLEOTIDE SEQUENCE</scope>
</reference>
<dbReference type="InterPro" id="IPR000832">
    <property type="entry name" value="GPCR_2_secretin-like"/>
</dbReference>
<feature type="transmembrane region" description="Helical" evidence="10">
    <location>
        <begin position="3859"/>
        <end position="3880"/>
    </location>
</feature>
<dbReference type="Gene3D" id="2.60.220.50">
    <property type="match status" value="1"/>
</dbReference>
<evidence type="ECO:0000259" key="11">
    <source>
        <dbReference type="PROSITE" id="PS50221"/>
    </source>
</evidence>
<dbReference type="PROSITE" id="PS50221">
    <property type="entry name" value="GAIN_B"/>
    <property type="match status" value="1"/>
</dbReference>
<dbReference type="InterPro" id="IPR026919">
    <property type="entry name" value="ADGRV1"/>
</dbReference>
<evidence type="ECO:0000313" key="14">
    <source>
        <dbReference type="RefSeq" id="XP_013407174.1"/>
    </source>
</evidence>
<keyword evidence="3" id="KW-0732">Signal</keyword>
<evidence type="ECO:0000256" key="2">
    <source>
        <dbReference type="ARBA" id="ARBA00022692"/>
    </source>
</evidence>
<dbReference type="GO" id="GO:0005737">
    <property type="term" value="C:cytoplasm"/>
    <property type="evidence" value="ECO:0007669"/>
    <property type="project" value="TreeGrafter"/>
</dbReference>
<dbReference type="InterPro" id="IPR017981">
    <property type="entry name" value="GPCR_2-like_7TM"/>
</dbReference>
<dbReference type="Pfam" id="PF03736">
    <property type="entry name" value="EPTP"/>
    <property type="match status" value="2"/>
</dbReference>
<keyword evidence="8" id="KW-1015">Disulfide bond</keyword>
<sequence>MGGTLDVVAVQWEATLNGVPATADVSPTQSTIYFTSNQASEKIVITVLPDDEPEDQEDILITLTAATNGGRVGSRNVFRLTILPNDDPHGIVQFEQDRFVLKELSADDTQHIKLTRSGGSFGQLRVSYSTEQVDILAIVSNQGQDILDYYTQPVYGANTPQDGFSVDVSGAPEPVEMCARTCLSTRACLVFQYNSTAAICTWFTSGRNDSFMPAADVRYYMKNVTKAMTLYDIQAESGQDYTPVTGASVIIQDGASSGTIPIQILADRLPELDERFLVRLTNVELVSGPPSNPRNNPRLGNIQMATVVIDKNDDANGIFSIFSNDPRALNGGRVVEVEEREKLFVDLVVERAGGSIGEVYVMWSVDQSRSNATKGIDFIADGASLIFGPGETRRALTIGIIDDDEAEDDENILIFLSNPQGGAVIGPNNTVNVIIMANDNVGGTLGFAQSSVLAREGDNLTMVVQRSRPARGNASMDWEIKGLNGLNPALGFRVYQGSLVFKEGELEKTISLHILEDATPEVNEEYRIFLKNLVTSGVRQTGEAILDPQSYVASITIQGSNDPHGVFQFASSSMLVHTPEANTTVQLMVDRKFGAIGDIRVYYEIKKGSLSNLNVNKILAEPGQDFVPKTGSIVIHDGANSGNIEVQIVDDEAPEVDEVFIVSLTRVEKVNPDNSTFEPSLASADITAEVLISANDGTKGEVYFPADSARITVNETNVNFSLTIVRGRGTFGNVSVFVYARSLGEGARTEQDYSVKTQDVIFLDGETTKQVMVQVFDDNEAEADEQFEVVLASPKEGLLLGEPHRAVITITANDGAGGTVNFDSDANITLVEPTGANTLGSKAELRLTRGPGVFGVVVVPFLVLASKGGNVTDVTPVDGFVTFQDREGSRVLQISAVADNIPELLEAFTVILGPPQGGATLGNVRHRTIFIAENDSPYGLMQIYPMGMRNSSISVEESVGQVYFEIIRSQGLLGRVTVDVATRSDSAQQSQLVFGVNLTLSSTQTIKSTGASSWHSFKMADMSYALLVNSHNARGFNTTIGSDGSAGFLTANDIRTSVIYRWQGVYVPIQTIETDGGTKATSFTYTSREYIIIANHGSLGRYETYTRVYAVLDSGTLQVLQDIPSRGAKDVTVFTAGGQNYLVIANYIDNNMNTNIDSAVYQWDMNNRRFINTPVQMLSTHGASSVTTFEISGTTYLAVANHYDSQQQDYEIDSVIFKFGTDNRFTLHQSIPSKGATAVEAFTVGATTYLMIGNNRNNAQNSQQMSALYKWENNAFVKQQDITTNGVQSIKSYVANNGIRQLAVANAEGNSQILIWNGARNQLDVTWTGPPAVDLQPIRIEQESGPITLIAEAAAGTTLKESHIYLTSLLGDSDYVPRTTTLIFEPGRRRLETAITVLEDELPEDTETFYVYLQNPQGGAELGPHRETAIHILANDNAYGIIEFADDSLVKRVEELDGRDNRVQLNVVRTRGTVGSVIVHWTASGDHNGQSDISPLEGTVEFPPGQSVATITLTIKQDTDPENDELTFITLDRVVNSGSAIPGEGATIGTKQTSRLTVIANDSPYGVVSWQNTSITSVEPTVDTTVSLVIIREQGAQEAIQVAYITERDTSLPSSQQAVSGRDYQSKQGSVTMQAGETSAEVQITIKPDDDPEPAETFLVNITGVQLIGQSNLPIGAQPSIKRPGNIVTVTIAENDNARGFVQFNVTKNIEGRLDTYEEPGKSNILSLPLSRSVGFFGTVSVTWQAVPRTATTDDFTPSSGTVTFVEGQKTAYLNISILDDQIPEDVETFEVQLLGVTGGAVLGAETSVTVAIMKNDSPYGLFGFATTQKTVQESKTETDANGQVTFDIVRTQGSEGTVTVGWRLEAAAQNDFQPPWAGTVTFGPSETSKSITLRTRRDTILEGEEQFRLTLISTDLGEISPISGEATIVILPDAGATGIISILDDYKHIFIGEPSSSFSGRAVIRLSRGIGNFGEVKVGWQITPSTQAVNAFTQATGEATFADGQQFTEINLQAEDDDIPEARMTFTLKITSATGGATISTLPGANEATVVMVASDYPHGLFEFSPPAQITEIEFDKQVSVSIVRNGGSTGQVRVTFATSPGTAIAGQDYVDQSGTLTFAEGQTRQTVIIRIRDDDVPEGPEQFYVNITKVELQTPSINNYTLLPNGLQLDMPPGLGPLSTKIIVIDKNDNAEGVIEFAPESISFIAREEGGIARVPVIRKLGSYGRVSATFSSSGITATAGLDYLLQDGEIVFGDGMMYNTINITVRDDSDREMAETLDLRLTGVSGGARLGAQTTSMVTIAKSDYPNGKFSFLGQTEIIIPNPAQPRQLTFTIARTEGQVGFQTLRWRILGPNNFKLVLEETNDVAYQLNNRELTSGTLSWGNNEGGAKTFTLTIKPHTVWEIQKIFVIEILDIQASPPGETNGEVDPLAGNVTLTILKHGDPNGIVHFSGVAQSPRTAVEPSAVEGGRLLSFPLYRREGTIGNIVVQWQVVGPQGSVPDIEPMKGNTTIAAEKRDSEILLRILPDDEPELDETFTLQLLRVEGGAEVDTQFNTSTFTIQYNDDPHGVFGVESKYQTVIVDTVDYSRHVRINITRFAGSVGTVRISYGIVYDQAQSGITYVPGTDSVTFQPGQTFAIKTLRAANDVFLEEGSTFTLTLTDVNYIGVAVATPPRLAAGQAVVKVVVPPEAANSIIGFDKTVVNVNDTNGIASLVVSRRGTYGRVEVDWQTGYPQGQAPQGFASGTISPDAATVILEHGISFKIVNVQVFPVFGFPELFAAHIAAAPRTPDSVAGGARLNNGFTLVEIEPSGVMEFAPNSRDISVDENAGEVRLHLRRVYGSNGNVVIRYATNGATATAGADFTELRDGSTRMTSMQTNATVLVEIKPDNLPETEEHFFVNLTMVESLPTNARQGISPRLSTMASSAKITINRNSDPYGVLSVTASPAVAPECNSSVTTPVCLLPSAVRLTVFRSGGTFGTVSVKVRTVGGGEAWDRLIVQQPSDRNDTIGQILANRNPDPFSHAALNSDYQVLDTEVTMLDGEVQKVVTLDILDDTRPEPDESLFVYLTEPTGGARIAEGQLDGTKRGYAMVIIRKNDNWNGVIGFRGDSLYVTADEDGDAVARLTLIRVNGSFGEARIKWKVVGADDQVVDVEGEAVCAVGQTTCPLNVLLRKDDIPEYASSFLVQLPAPEDSAAGYRVNDASKVANVTMLPSDYPDGLVQFAQTSLLKTVGKNERSVRLEVQRIKGKGQTVQVDYATKSVDTPQSIAGVRVYSALDKADYSAVSGKLLFDANVESQYLVISLSPVTASDNPYPKMFQVVLGNPTSGASLNKVMSVANVTIVETDEQKFWDIRAEALLPQMTDNNINNLINDLKTTVGNDRSLSNNELHVTEYILDLMIQEGETRPLPLATKKGILSIFCELLDPTRSDSTRGQYELIKLFERFTFVCLTNQSCQTPEATDDNKELLMFDNECTYVRFGVARWYPDYINGFEYKGLKQDYFNVPIQLLDTTAEGGVNSANPTCQDVHFIEYSSEQWFNPNANNLLLAQKVLTFSIRGRTFGTISSPVKFRVNTDNRRITARRAQCVYFEESTQAWTSGSVCRATNDLNLDLGIDSFVDCECSHLSSYAVQAQTSDPNLVWYPIWFFISCFIAMTGLALAILSHHICSIYSMFAANLLMHMCFATMATEICYVVAAYISPEILVPPTADDNSRCIILGLFTHYFFLAQFTWMFTQAINFWKILVLNDEHTDRKYVLYFLTGWGLPAIIVAAFYVITYNLYKFVYNVPENYIYGDVNLYGEMCFIVNPYAALGGVIGPILVCLFVIGIAFIHAFQVTPQWQAYDDVYRGRYNINEVRTILFFWATIILTWLWGGLHMAYGELWMLIFFCIFNTILGLFALVVYCALRNPCLPCFRPQKASYSLDITGGSSADGMQYHPRPPSVTGSLKGSRASLINESWERDSTGVPNGQMRVKRTPASNGNIYVSAPGGKTGPYVGGDDDVDSQEFDDLIFALKTGGSGIAPSETSSHDQDGAFPAIQAGGSPGYEMRRISIADTHL</sequence>
<feature type="transmembrane region" description="Helical" evidence="10">
    <location>
        <begin position="3642"/>
        <end position="3664"/>
    </location>
</feature>
<keyword evidence="4" id="KW-0677">Repeat</keyword>
<feature type="domain" description="GAIN-B" evidence="11">
    <location>
        <begin position="3477"/>
        <end position="3640"/>
    </location>
</feature>
<dbReference type="GO" id="GO:0071277">
    <property type="term" value="P:cellular response to calcium ion"/>
    <property type="evidence" value="ECO:0007669"/>
    <property type="project" value="TreeGrafter"/>
</dbReference>
<feature type="transmembrane region" description="Helical" evidence="10">
    <location>
        <begin position="3756"/>
        <end position="3777"/>
    </location>
</feature>
<keyword evidence="5" id="KW-0106">Calcium</keyword>
<dbReference type="InterPro" id="IPR003644">
    <property type="entry name" value="Calx_beta"/>
</dbReference>
<evidence type="ECO:0000256" key="5">
    <source>
        <dbReference type="ARBA" id="ARBA00022837"/>
    </source>
</evidence>
<evidence type="ECO:0000256" key="4">
    <source>
        <dbReference type="ARBA" id="ARBA00022737"/>
    </source>
</evidence>
<dbReference type="CDD" id="cd13952">
    <property type="entry name" value="7tm_classB"/>
    <property type="match status" value="1"/>
</dbReference>
<dbReference type="Pfam" id="PF00002">
    <property type="entry name" value="7tm_2"/>
    <property type="match status" value="1"/>
</dbReference>
<dbReference type="InParanoid" id="A0A1S3JBB7"/>
<feature type="transmembrane region" description="Helical" evidence="10">
    <location>
        <begin position="3810"/>
        <end position="3832"/>
    </location>
</feature>
<keyword evidence="6 10" id="KW-1133">Transmembrane helix</keyword>
<keyword evidence="14" id="KW-0675">Receptor</keyword>
<proteinExistence type="predicted"/>
<evidence type="ECO:0000256" key="9">
    <source>
        <dbReference type="SAM" id="MobiDB-lite"/>
    </source>
</evidence>
<keyword evidence="2 10" id="KW-0812">Transmembrane</keyword>
<dbReference type="GO" id="GO:0010855">
    <property type="term" value="F:adenylate cyclase inhibitor activity"/>
    <property type="evidence" value="ECO:0007669"/>
    <property type="project" value="TreeGrafter"/>
</dbReference>